<feature type="domain" description="T-SNARE coiled-coil homology" evidence="8">
    <location>
        <begin position="578"/>
        <end position="640"/>
    </location>
</feature>
<gene>
    <name evidence="10" type="ORF">SAMN06265374_0666</name>
</gene>
<keyword evidence="6" id="KW-0812">Transmembrane</keyword>
<dbReference type="PANTHER" id="PTHR32089:SF112">
    <property type="entry name" value="LYSOZYME-LIKE PROTEIN-RELATED"/>
    <property type="match status" value="1"/>
</dbReference>
<organism evidence="10 11">
    <name type="scientific">Roseibium denhamense</name>
    <dbReference type="NCBI Taxonomy" id="76305"/>
    <lineage>
        <taxon>Bacteria</taxon>
        <taxon>Pseudomonadati</taxon>
        <taxon>Pseudomonadota</taxon>
        <taxon>Alphaproteobacteria</taxon>
        <taxon>Hyphomicrobiales</taxon>
        <taxon>Stappiaceae</taxon>
        <taxon>Roseibium</taxon>
    </lineage>
</organism>
<comment type="similarity">
    <text evidence="4">Belongs to the methyl-accepting chemotaxis (MCP) protein family.</text>
</comment>
<evidence type="ECO:0000256" key="1">
    <source>
        <dbReference type="ARBA" id="ARBA00004429"/>
    </source>
</evidence>
<evidence type="ECO:0000259" key="9">
    <source>
        <dbReference type="PROSITE" id="PS50885"/>
    </source>
</evidence>
<dbReference type="Pfam" id="PF00672">
    <property type="entry name" value="HAMP"/>
    <property type="match status" value="1"/>
</dbReference>
<dbReference type="Pfam" id="PF00015">
    <property type="entry name" value="MCPsignal"/>
    <property type="match status" value="1"/>
</dbReference>
<evidence type="ECO:0000259" key="8">
    <source>
        <dbReference type="PROSITE" id="PS50192"/>
    </source>
</evidence>
<dbReference type="InterPro" id="IPR004089">
    <property type="entry name" value="MCPsignal_dom"/>
</dbReference>
<keyword evidence="6" id="KW-0472">Membrane</keyword>
<evidence type="ECO:0000259" key="7">
    <source>
        <dbReference type="PROSITE" id="PS50111"/>
    </source>
</evidence>
<reference evidence="10 11" key="1">
    <citation type="submission" date="2017-05" db="EMBL/GenBank/DDBJ databases">
        <authorList>
            <person name="Varghese N."/>
            <person name="Submissions S."/>
        </authorList>
    </citation>
    <scope>NUCLEOTIDE SEQUENCE [LARGE SCALE GENOMIC DNA]</scope>
    <source>
        <strain evidence="10 11">DSM 15949</strain>
    </source>
</reference>
<dbReference type="CDD" id="cd06225">
    <property type="entry name" value="HAMP"/>
    <property type="match status" value="1"/>
</dbReference>
<keyword evidence="11" id="KW-1185">Reference proteome</keyword>
<dbReference type="EMBL" id="FXTT01000001">
    <property type="protein sequence ID" value="SMP04885.1"/>
    <property type="molecule type" value="Genomic_DNA"/>
</dbReference>
<evidence type="ECO:0000313" key="11">
    <source>
        <dbReference type="Proteomes" id="UP001157914"/>
    </source>
</evidence>
<keyword evidence="3 5" id="KW-0807">Transducer</keyword>
<name>A0ABY1NBK4_9HYPH</name>
<evidence type="ECO:0000256" key="3">
    <source>
        <dbReference type="ARBA" id="ARBA00023224"/>
    </source>
</evidence>
<comment type="subcellular location">
    <subcellularLocation>
        <location evidence="1">Cell inner membrane</location>
        <topology evidence="1">Multi-pass membrane protein</topology>
    </subcellularLocation>
</comment>
<dbReference type="Gene3D" id="1.10.8.500">
    <property type="entry name" value="HAMP domain in histidine kinase"/>
    <property type="match status" value="1"/>
</dbReference>
<dbReference type="InterPro" id="IPR003660">
    <property type="entry name" value="HAMP_dom"/>
</dbReference>
<dbReference type="SUPFAM" id="SSF58104">
    <property type="entry name" value="Methyl-accepting chemotaxis protein (MCP) signaling domain"/>
    <property type="match status" value="1"/>
</dbReference>
<dbReference type="RefSeq" id="WP_155191767.1">
    <property type="nucleotide sequence ID" value="NZ_BAAAEA010000001.1"/>
</dbReference>
<dbReference type="PROSITE" id="PS50111">
    <property type="entry name" value="CHEMOTAXIS_TRANSDUC_2"/>
    <property type="match status" value="1"/>
</dbReference>
<dbReference type="InterPro" id="IPR004090">
    <property type="entry name" value="Chemotax_Me-accpt_rcpt"/>
</dbReference>
<feature type="domain" description="Methyl-accepting transducer" evidence="7">
    <location>
        <begin position="401"/>
        <end position="662"/>
    </location>
</feature>
<dbReference type="InterPro" id="IPR013587">
    <property type="entry name" value="Nitrate/nitrite_sensing"/>
</dbReference>
<dbReference type="PANTHER" id="PTHR32089">
    <property type="entry name" value="METHYL-ACCEPTING CHEMOTAXIS PROTEIN MCPB"/>
    <property type="match status" value="1"/>
</dbReference>
<feature type="transmembrane region" description="Helical" evidence="6">
    <location>
        <begin position="310"/>
        <end position="339"/>
    </location>
</feature>
<keyword evidence="6" id="KW-1133">Transmembrane helix</keyword>
<keyword evidence="2" id="KW-0997">Cell inner membrane</keyword>
<dbReference type="PROSITE" id="PS50885">
    <property type="entry name" value="HAMP"/>
    <property type="match status" value="1"/>
</dbReference>
<sequence length="685" mass="73428">MKRIKVQIVLLALGPMLAVAGFAGLSVYEKADELKHHVYMQPLTRVAEDAANVVHELQKERGMSVGLVRSGYAASKRANVDKQRPLVDEKIALFRDHLDQVSLSDKTTQDDLLKVSGTLDKIAGFRASVDNRTFKAPDIVKNYTAEIHELIHLIGVAIEASPSPEITSELFPFIALVEAKEAGGLERALGASLLTEFTETGEVNYPVFLNYMKKLGAEQAFLSEFGAIALPGQKTIFENTLTGPDVNQVQQWRPVIQNLLLSKDAEGLTGDVWFATATKRLNLIKDVSDELVHRAEAAADDDIARLQSEIFWISLFAAIITLGGIAFVVIQVIGIARILKIQSGTISKLADGDLESRIPFQDRPDEIGDIARAAKVFKVNALHQRELEEEAERTRVERRKRQEHVEAAIRKFQSSVSAIQNQLQNEAREVGQSAGQMVQIAHYASESASAANSATEEATTNVQTVASAAAELSASISEISRQANTAMEISEAASNTAQAADKDVSILAETADKIGEVVEMIRAIAEQTNLLALNATIEAARAGEAGKGFAVVAAEVKELSTQTAKATDEIASQIAEVQSSTQKSVTAIRSIVEQIGEVQSVTSTIAVSVDEQNAATSEITQSITLASDGASAAASNVSGVSGSIDQTRDQSEAMSRSADQLGKVATDLSGVVSEFLAQVHEDEAA</sequence>
<keyword evidence="2" id="KW-1003">Cell membrane</keyword>
<protein>
    <submittedName>
        <fullName evidence="10">Methyl-accepting chemotaxis protein</fullName>
    </submittedName>
</protein>
<comment type="caution">
    <text evidence="10">The sequence shown here is derived from an EMBL/GenBank/DDBJ whole genome shotgun (WGS) entry which is preliminary data.</text>
</comment>
<evidence type="ECO:0000256" key="5">
    <source>
        <dbReference type="PROSITE-ProRule" id="PRU00284"/>
    </source>
</evidence>
<feature type="domain" description="HAMP" evidence="9">
    <location>
        <begin position="333"/>
        <end position="386"/>
    </location>
</feature>
<evidence type="ECO:0000256" key="2">
    <source>
        <dbReference type="ARBA" id="ARBA00022519"/>
    </source>
</evidence>
<proteinExistence type="inferred from homology"/>
<evidence type="ECO:0000313" key="10">
    <source>
        <dbReference type="EMBL" id="SMP04885.1"/>
    </source>
</evidence>
<dbReference type="PROSITE" id="PS50192">
    <property type="entry name" value="T_SNARE"/>
    <property type="match status" value="1"/>
</dbReference>
<evidence type="ECO:0000256" key="6">
    <source>
        <dbReference type="SAM" id="Phobius"/>
    </source>
</evidence>
<evidence type="ECO:0000256" key="4">
    <source>
        <dbReference type="ARBA" id="ARBA00029447"/>
    </source>
</evidence>
<dbReference type="Pfam" id="PF08376">
    <property type="entry name" value="NIT"/>
    <property type="match status" value="1"/>
</dbReference>
<dbReference type="Proteomes" id="UP001157914">
    <property type="component" value="Unassembled WGS sequence"/>
</dbReference>
<dbReference type="PRINTS" id="PR00260">
    <property type="entry name" value="CHEMTRNSDUCR"/>
</dbReference>
<dbReference type="SMART" id="SM00283">
    <property type="entry name" value="MA"/>
    <property type="match status" value="1"/>
</dbReference>
<accession>A0ABY1NBK4</accession>
<dbReference type="InterPro" id="IPR000727">
    <property type="entry name" value="T_SNARE_dom"/>
</dbReference>
<dbReference type="Gene3D" id="1.10.287.950">
    <property type="entry name" value="Methyl-accepting chemotaxis protein"/>
    <property type="match status" value="1"/>
</dbReference>